<dbReference type="SUPFAM" id="SSF53383">
    <property type="entry name" value="PLP-dependent transferases"/>
    <property type="match status" value="1"/>
</dbReference>
<evidence type="ECO:0000256" key="6">
    <source>
        <dbReference type="PIRSR" id="PIRSR000390-1"/>
    </source>
</evidence>
<evidence type="ECO:0000256" key="3">
    <source>
        <dbReference type="ARBA" id="ARBA00022679"/>
    </source>
</evidence>
<dbReference type="OrthoDB" id="9810913at2"/>
<evidence type="ECO:0000256" key="7">
    <source>
        <dbReference type="PIRSR" id="PIRSR000390-2"/>
    </source>
</evidence>
<comment type="cofactor">
    <cofactor evidence="1">
        <name>pyridoxal 5'-phosphate</name>
        <dbReference type="ChEBI" id="CHEBI:597326"/>
    </cofactor>
</comment>
<evidence type="ECO:0000256" key="1">
    <source>
        <dbReference type="ARBA" id="ARBA00001933"/>
    </source>
</evidence>
<dbReference type="InterPro" id="IPR026385">
    <property type="entry name" value="LegC-like"/>
</dbReference>
<feature type="active site" description="Proton acceptor" evidence="6">
    <location>
        <position position="189"/>
    </location>
</feature>
<dbReference type="AlphaFoldDB" id="A0A1T4KMA6"/>
<dbReference type="InterPro" id="IPR000653">
    <property type="entry name" value="DegT/StrS_aminotransferase"/>
</dbReference>
<dbReference type="GO" id="GO:0030170">
    <property type="term" value="F:pyridoxal phosphate binding"/>
    <property type="evidence" value="ECO:0007669"/>
    <property type="project" value="TreeGrafter"/>
</dbReference>
<dbReference type="FunFam" id="3.40.640.10:FF:000090">
    <property type="entry name" value="Pyridoxal phosphate-dependent aminotransferase"/>
    <property type="match status" value="1"/>
</dbReference>
<name>A0A1T4KMA6_9FIRM</name>
<keyword evidence="10" id="KW-1185">Reference proteome</keyword>
<organism evidence="9 10">
    <name type="scientific">Selenihalanaerobacter shriftii</name>
    <dbReference type="NCBI Taxonomy" id="142842"/>
    <lineage>
        <taxon>Bacteria</taxon>
        <taxon>Bacillati</taxon>
        <taxon>Bacillota</taxon>
        <taxon>Clostridia</taxon>
        <taxon>Halanaerobiales</taxon>
        <taxon>Halobacteroidaceae</taxon>
        <taxon>Selenihalanaerobacter</taxon>
    </lineage>
</organism>
<evidence type="ECO:0000256" key="4">
    <source>
        <dbReference type="ARBA" id="ARBA00022898"/>
    </source>
</evidence>
<evidence type="ECO:0000256" key="5">
    <source>
        <dbReference type="ARBA" id="ARBA00037999"/>
    </source>
</evidence>
<gene>
    <name evidence="9" type="ORF">SAMN02745118_00838</name>
</gene>
<dbReference type="GO" id="GO:0008483">
    <property type="term" value="F:transaminase activity"/>
    <property type="evidence" value="ECO:0007669"/>
    <property type="project" value="UniProtKB-KW"/>
</dbReference>
<comment type="similarity">
    <text evidence="5 8">Belongs to the DegT/DnrJ/EryC1 family.</text>
</comment>
<dbReference type="GO" id="GO:0000271">
    <property type="term" value="P:polysaccharide biosynthetic process"/>
    <property type="evidence" value="ECO:0007669"/>
    <property type="project" value="TreeGrafter"/>
</dbReference>
<dbReference type="PANTHER" id="PTHR30244">
    <property type="entry name" value="TRANSAMINASE"/>
    <property type="match status" value="1"/>
</dbReference>
<keyword evidence="4 7" id="KW-0663">Pyridoxal phosphate</keyword>
<dbReference type="EMBL" id="FUWM01000006">
    <property type="protein sequence ID" value="SJZ43518.1"/>
    <property type="molecule type" value="Genomic_DNA"/>
</dbReference>
<reference evidence="10" key="1">
    <citation type="submission" date="2017-02" db="EMBL/GenBank/DDBJ databases">
        <authorList>
            <person name="Varghese N."/>
            <person name="Submissions S."/>
        </authorList>
    </citation>
    <scope>NUCLEOTIDE SEQUENCE [LARGE SCALE GENOMIC DNA]</scope>
    <source>
        <strain evidence="10">ATCC BAA-73</strain>
    </source>
</reference>
<dbReference type="NCBIfam" id="TIGR04181">
    <property type="entry name" value="NHT_00031"/>
    <property type="match status" value="1"/>
</dbReference>
<evidence type="ECO:0000313" key="9">
    <source>
        <dbReference type="EMBL" id="SJZ43518.1"/>
    </source>
</evidence>
<dbReference type="InterPro" id="IPR015421">
    <property type="entry name" value="PyrdxlP-dep_Trfase_major"/>
</dbReference>
<keyword evidence="3" id="KW-0808">Transferase</keyword>
<dbReference type="RefSeq" id="WP_078809328.1">
    <property type="nucleotide sequence ID" value="NZ_FUWM01000006.1"/>
</dbReference>
<feature type="modified residue" description="N6-(pyridoxal phosphate)lysine" evidence="7">
    <location>
        <position position="189"/>
    </location>
</feature>
<dbReference type="Gene3D" id="3.90.1150.10">
    <property type="entry name" value="Aspartate Aminotransferase, domain 1"/>
    <property type="match status" value="1"/>
</dbReference>
<dbReference type="InterPro" id="IPR015422">
    <property type="entry name" value="PyrdxlP-dep_Trfase_small"/>
</dbReference>
<accession>A0A1T4KMA6</accession>
<proteinExistence type="inferred from homology"/>
<protein>
    <submittedName>
        <fullName evidence="9">Perosamine synthetase</fullName>
    </submittedName>
</protein>
<evidence type="ECO:0000313" key="10">
    <source>
        <dbReference type="Proteomes" id="UP000190625"/>
    </source>
</evidence>
<evidence type="ECO:0000256" key="8">
    <source>
        <dbReference type="RuleBase" id="RU004508"/>
    </source>
</evidence>
<dbReference type="Pfam" id="PF01041">
    <property type="entry name" value="DegT_DnrJ_EryC1"/>
    <property type="match status" value="1"/>
</dbReference>
<dbReference type="STRING" id="142842.SAMN02745118_00838"/>
<sequence length="373" mass="42002">MGRIPLSIPYLNGNEWKYIKECLDTNWVSSVGKYVEEFEAKLSDYVGVDHGVAMTNGTAAIHTALKIIEVEEGDKVLVPSLTFIASVNPIRYCGAEPVFIDSEERTYNIDPKKTVTKIKEMINNGDKPKAVIVVHLYGHPVNIGPILKVCNDYDIKVIEDATEALGSKYKDKMVGALGDIGCFSFNGNKLITTGGGGMLVTDNKEYAEYAKYLSTQAKDDAKNYIHNEVGYNYRLNNIQAAMGVAQLEQINDFIVRKRGIAKEYTSTLKKIDGIKVNEEEKWAYNNYWLYSILIDENKFGITSKELYKQLNEIGVMARPFFKPIHTMPMYQDCEAKIDIANILWKQGINLPCSVNIKPEEVKIVIDSIVNLKR</sequence>
<evidence type="ECO:0000256" key="2">
    <source>
        <dbReference type="ARBA" id="ARBA00022576"/>
    </source>
</evidence>
<dbReference type="InterPro" id="IPR015424">
    <property type="entry name" value="PyrdxlP-dep_Trfase"/>
</dbReference>
<dbReference type="CDD" id="cd00616">
    <property type="entry name" value="AHBA_syn"/>
    <property type="match status" value="1"/>
</dbReference>
<dbReference type="PIRSF" id="PIRSF000390">
    <property type="entry name" value="PLP_StrS"/>
    <property type="match status" value="1"/>
</dbReference>
<keyword evidence="2" id="KW-0032">Aminotransferase</keyword>
<dbReference type="Gene3D" id="3.40.640.10">
    <property type="entry name" value="Type I PLP-dependent aspartate aminotransferase-like (Major domain)"/>
    <property type="match status" value="1"/>
</dbReference>
<dbReference type="Proteomes" id="UP000190625">
    <property type="component" value="Unassembled WGS sequence"/>
</dbReference>
<dbReference type="PANTHER" id="PTHR30244:SF30">
    <property type="entry name" value="BLR5990 PROTEIN"/>
    <property type="match status" value="1"/>
</dbReference>